<feature type="domain" description="Transposase MuDR plant" evidence="2">
    <location>
        <begin position="921"/>
        <end position="980"/>
    </location>
</feature>
<feature type="region of interest" description="Disordered" evidence="1">
    <location>
        <begin position="569"/>
        <end position="608"/>
    </location>
</feature>
<comment type="caution">
    <text evidence="3">The sequence shown here is derived from an EMBL/GenBank/DDBJ whole genome shotgun (WGS) entry which is preliminary data.</text>
</comment>
<sequence length="998" mass="110953">MSQHSCGDQILVERRKNKQANVEAASGDDIGNVAGCAEMDVDKGKGNDYDVGEDEDDGNYDYNYWHEFVRKDCETDEDDDFEGCPPKRRRGGRSDLNGYERCGARVGRGQGSGKPASELTDDQRDILCTSRIVAYTEETDISLGIDVVHATPAKDRNQPNHEENSVYRRLTESTSGTVRCALTFETGTVETVDVVAVTPPQQNKKHNRVIEDDDEFVDPSLTETAKVCNSTRASDETHFGESVVNVLVSPQKQYKNKTFKKDTWESDDAVLVTPPKQYNKHNRVIEADDEFVDPPLPETAKVCNSTSASDETHSGVSAVNGVVEPLKQYKNHSDEKETGESEDAVLVTPPKQYNKHNCVIEADDDFVDPPVLQTTDFDGGEAFTPGKHFPSTSVFEDDDLFVDPPVTEGIEVQGGEAFMIGIQVSEMYGYDDVVPVFNDMEGSGFQPQDIDYIKEESDIYVGRMHCKRFVTAKRVDKQCSWRVMAKQLGDSPTYVVKKAILGRVCTAEANVEAASGDDIGNVAGCAEMDVDKGKGNDYDVGEDEDDGDYDYNDWHEFVRKYCETDEDDDFEGCPPKGRRGGRSDLNGYERCGARGGRGQGSGKPASELTDDQRDILCTSRIVAYTEETDISLGVDVVHATPAKDRNQPNHEENSVYRRLTKSTSGTVRCALTFETGTVETVDVVTVTPPQKNKKHNRVIEDDDEFVDPSLTKTAKYKNKTFKKDTWESDDAVLVTPPKQYNKHNRVIEADDEFVDPPLPETAKVCNSTSASDETHSGVSAVNGVVEPLKQYKNHSDEKETRESEDAVLVTPLKQYNKHNCVIEADGDFVDPPVIQTTEFDGGEAFTPGKHFPSTSVFEDDDLFVDPPVTEGIEVQGGEAFMKGIQVSEMYGYDDVVPVFNDMEGNGFQPQDIDYIKEESDIYVGRMFKDKAQFKLSMSIYALAKVCRFKFRHCKRFVTAKCVNKHCSWRVMAKQLGDSPTYVVKKAILGRLCTAEVQG</sequence>
<evidence type="ECO:0000256" key="1">
    <source>
        <dbReference type="SAM" id="MobiDB-lite"/>
    </source>
</evidence>
<dbReference type="InterPro" id="IPR004332">
    <property type="entry name" value="Transposase_MuDR"/>
</dbReference>
<name>A0A8S9GSX8_BRACR</name>
<reference evidence="3" key="1">
    <citation type="submission" date="2019-12" db="EMBL/GenBank/DDBJ databases">
        <title>Genome sequencing and annotation of Brassica cretica.</title>
        <authorList>
            <person name="Studholme D.J."/>
            <person name="Sarris P.F."/>
        </authorList>
    </citation>
    <scope>NUCLEOTIDE SEQUENCE</scope>
    <source>
        <strain evidence="3">PFS-102/07</strain>
        <tissue evidence="3">Leaf</tissue>
    </source>
</reference>
<proteinExistence type="predicted"/>
<accession>A0A8S9GSX8</accession>
<gene>
    <name evidence="3" type="ORF">F2Q70_00020748</name>
</gene>
<evidence type="ECO:0000313" key="3">
    <source>
        <dbReference type="EMBL" id="KAF2547317.1"/>
    </source>
</evidence>
<evidence type="ECO:0000259" key="2">
    <source>
        <dbReference type="Pfam" id="PF03108"/>
    </source>
</evidence>
<protein>
    <recommendedName>
        <fullName evidence="2">Transposase MuDR plant domain-containing protein</fullName>
    </recommendedName>
</protein>
<feature type="region of interest" description="Disordered" evidence="1">
    <location>
        <begin position="75"/>
        <end position="119"/>
    </location>
</feature>
<dbReference type="Pfam" id="PF03108">
    <property type="entry name" value="DBD_Tnp_Mut"/>
    <property type="match status" value="1"/>
</dbReference>
<dbReference type="EMBL" id="QGKY02001925">
    <property type="protein sequence ID" value="KAF2547317.1"/>
    <property type="molecule type" value="Genomic_DNA"/>
</dbReference>
<dbReference type="AlphaFoldDB" id="A0A8S9GSX8"/>
<organism evidence="3">
    <name type="scientific">Brassica cretica</name>
    <name type="common">Mustard</name>
    <dbReference type="NCBI Taxonomy" id="69181"/>
    <lineage>
        <taxon>Eukaryota</taxon>
        <taxon>Viridiplantae</taxon>
        <taxon>Streptophyta</taxon>
        <taxon>Embryophyta</taxon>
        <taxon>Tracheophyta</taxon>
        <taxon>Spermatophyta</taxon>
        <taxon>Magnoliopsida</taxon>
        <taxon>eudicotyledons</taxon>
        <taxon>Gunneridae</taxon>
        <taxon>Pentapetalae</taxon>
        <taxon>rosids</taxon>
        <taxon>malvids</taxon>
        <taxon>Brassicales</taxon>
        <taxon>Brassicaceae</taxon>
        <taxon>Brassiceae</taxon>
        <taxon>Brassica</taxon>
    </lineage>
</organism>